<evidence type="ECO:0000313" key="2">
    <source>
        <dbReference type="EMBL" id="CPR11980.1"/>
    </source>
</evidence>
<evidence type="ECO:0000259" key="1">
    <source>
        <dbReference type="Pfam" id="PF05305"/>
    </source>
</evidence>
<dbReference type="Pfam" id="PF05305">
    <property type="entry name" value="DUF732"/>
    <property type="match status" value="1"/>
</dbReference>
<dbReference type="OrthoDB" id="4734115at2"/>
<gene>
    <name evidence="2" type="ORF">BN971_03273</name>
</gene>
<feature type="domain" description="DUF732" evidence="1">
    <location>
        <begin position="39"/>
        <end position="107"/>
    </location>
</feature>
<protein>
    <recommendedName>
        <fullName evidence="1">DUF732 domain-containing protein</fullName>
    </recommendedName>
</protein>
<sequence length="111" mass="11190" precursor="true">MTSNGVIGGLPARAAACLVLAAGLLLGPLDGVAHADAVDDSFLSALKSKGIKFGSPDKALVAAHEVCDELDNGKTPAQVASTVQGNSNLDGYHAGFFVGAAIRTYCPKYAS</sequence>
<proteinExistence type="predicted"/>
<dbReference type="AlphaFoldDB" id="A0A0U0WAE0"/>
<evidence type="ECO:0000313" key="3">
    <source>
        <dbReference type="Proteomes" id="UP000198875"/>
    </source>
</evidence>
<dbReference type="InterPro" id="IPR007969">
    <property type="entry name" value="DUF732"/>
</dbReference>
<name>A0A0U0WAE0_MYCBE</name>
<dbReference type="Proteomes" id="UP000198875">
    <property type="component" value="Unassembled WGS sequence"/>
</dbReference>
<dbReference type="EMBL" id="CSTD01000003">
    <property type="protein sequence ID" value="CPR11980.1"/>
    <property type="molecule type" value="Genomic_DNA"/>
</dbReference>
<organism evidence="2 3">
    <name type="scientific">Mycobacterium bohemicum DSM 44277</name>
    <dbReference type="NCBI Taxonomy" id="1236609"/>
    <lineage>
        <taxon>Bacteria</taxon>
        <taxon>Bacillati</taxon>
        <taxon>Actinomycetota</taxon>
        <taxon>Actinomycetes</taxon>
        <taxon>Mycobacteriales</taxon>
        <taxon>Mycobacteriaceae</taxon>
        <taxon>Mycobacterium</taxon>
    </lineage>
</organism>
<dbReference type="RefSeq" id="WP_085182102.1">
    <property type="nucleotide sequence ID" value="NZ_CSTD01000003.1"/>
</dbReference>
<accession>A0A0U0WAE0</accession>
<reference evidence="2 3" key="1">
    <citation type="submission" date="2015-03" db="EMBL/GenBank/DDBJ databases">
        <authorList>
            <person name="Murphy D."/>
        </authorList>
    </citation>
    <scope>NUCLEOTIDE SEQUENCE [LARGE SCALE GENOMIC DNA]</scope>
    <source>
        <strain evidence="2 3">DSM 44277</strain>
    </source>
</reference>